<dbReference type="InterPro" id="IPR017853">
    <property type="entry name" value="GH"/>
</dbReference>
<dbReference type="PANTHER" id="PTHR10357:SF179">
    <property type="entry name" value="NEUTRAL AND BASIC AMINO ACID TRANSPORT PROTEIN RBAT"/>
    <property type="match status" value="1"/>
</dbReference>
<evidence type="ECO:0000259" key="2">
    <source>
        <dbReference type="SMART" id="SM00642"/>
    </source>
</evidence>
<proteinExistence type="inferred from homology"/>
<organism evidence="3 4">
    <name type="scientific">Sagittula marina</name>
    <dbReference type="NCBI Taxonomy" id="943940"/>
    <lineage>
        <taxon>Bacteria</taxon>
        <taxon>Pseudomonadati</taxon>
        <taxon>Pseudomonadota</taxon>
        <taxon>Alphaproteobacteria</taxon>
        <taxon>Rhodobacterales</taxon>
        <taxon>Roseobacteraceae</taxon>
        <taxon>Sagittula</taxon>
    </lineage>
</organism>
<feature type="domain" description="Glycosyl hydrolase family 13 catalytic" evidence="2">
    <location>
        <begin position="15"/>
        <end position="396"/>
    </location>
</feature>
<dbReference type="RefSeq" id="WP_183964204.1">
    <property type="nucleotide sequence ID" value="NZ_BAABBZ010000059.1"/>
</dbReference>
<protein>
    <submittedName>
        <fullName evidence="3">Alpha-glucosidase</fullName>
        <ecNumber evidence="3">3.2.1.20</ecNumber>
    </submittedName>
</protein>
<dbReference type="EMBL" id="JACIEJ010000003">
    <property type="protein sequence ID" value="MBB3985010.1"/>
    <property type="molecule type" value="Genomic_DNA"/>
</dbReference>
<evidence type="ECO:0000313" key="4">
    <source>
        <dbReference type="Proteomes" id="UP000541426"/>
    </source>
</evidence>
<dbReference type="Gene3D" id="3.90.400.10">
    <property type="entry name" value="Oligo-1,6-glucosidase, Domain 2"/>
    <property type="match status" value="1"/>
</dbReference>
<gene>
    <name evidence="3" type="ORF">GGQ68_001339</name>
</gene>
<dbReference type="AlphaFoldDB" id="A0A7W6GRK7"/>
<dbReference type="Gene3D" id="3.20.20.80">
    <property type="entry name" value="Glycosidases"/>
    <property type="match status" value="1"/>
</dbReference>
<dbReference type="PANTHER" id="PTHR10357">
    <property type="entry name" value="ALPHA-AMYLASE FAMILY MEMBER"/>
    <property type="match status" value="1"/>
</dbReference>
<evidence type="ECO:0000256" key="1">
    <source>
        <dbReference type="ARBA" id="ARBA00008061"/>
    </source>
</evidence>
<dbReference type="GO" id="GO:0009313">
    <property type="term" value="P:oligosaccharide catabolic process"/>
    <property type="evidence" value="ECO:0007669"/>
    <property type="project" value="TreeGrafter"/>
</dbReference>
<dbReference type="SUPFAM" id="SSF51445">
    <property type="entry name" value="(Trans)glycosidases"/>
    <property type="match status" value="1"/>
</dbReference>
<dbReference type="SMART" id="SM00642">
    <property type="entry name" value="Aamy"/>
    <property type="match status" value="1"/>
</dbReference>
<dbReference type="InterPro" id="IPR045857">
    <property type="entry name" value="O16G_dom_2"/>
</dbReference>
<accession>A0A7W6GRK7</accession>
<dbReference type="Proteomes" id="UP000541426">
    <property type="component" value="Unassembled WGS sequence"/>
</dbReference>
<keyword evidence="3" id="KW-0326">Glycosidase</keyword>
<reference evidence="3 4" key="1">
    <citation type="submission" date="2020-08" db="EMBL/GenBank/DDBJ databases">
        <title>Genomic Encyclopedia of Type Strains, Phase IV (KMG-IV): sequencing the most valuable type-strain genomes for metagenomic binning, comparative biology and taxonomic classification.</title>
        <authorList>
            <person name="Goeker M."/>
        </authorList>
    </citation>
    <scope>NUCLEOTIDE SEQUENCE [LARGE SCALE GENOMIC DNA]</scope>
    <source>
        <strain evidence="3 4">DSM 102235</strain>
    </source>
</reference>
<dbReference type="InterPro" id="IPR006047">
    <property type="entry name" value="GH13_cat_dom"/>
</dbReference>
<evidence type="ECO:0000313" key="3">
    <source>
        <dbReference type="EMBL" id="MBB3985010.1"/>
    </source>
</evidence>
<dbReference type="EC" id="3.2.1.20" evidence="3"/>
<name>A0A7W6GRK7_9RHOB</name>
<dbReference type="GO" id="GO:0004558">
    <property type="term" value="F:alpha-1,4-glucosidase activity"/>
    <property type="evidence" value="ECO:0007669"/>
    <property type="project" value="UniProtKB-EC"/>
</dbReference>
<keyword evidence="3" id="KW-0378">Hydrolase</keyword>
<sequence>MRDTLTKLDRPTIYEIYPRSFRDTTGTGEGDLAGILNGLDHVAALGVDAIWIAPFYPSPRADGGYDVTDHCAVDSRLGTLEDFDHIVEKAHALGLGVMVDLVLKHTSLDHPWFVAAVEGDDTAAARYVWRDAKPDGTAPTNWISYFGGPAWTWNHKRRQYYLHQYASEQPALDHRNPDVQAEIRAIMDFWTARGVDGFRFDAVTSWFHDPDFRDNPAAPPDERSRIEGLPFNPYTHQFHRHDMMPQEGAAHMARIRDWAGPDVFLMGENNFGIASVEIALEYTGPERLDACYTTDTVKCGAGLAVWDELLSAINGTWRLPWWFESHDQARSPTQLGDGTAAAARFLALLGGVLPGALMLYQGQELGLPQPHLDRKDVEDPYDLAFWPDGPGRSGARVPIPWTEAPGTWGFTDGTPWLPMRWAPGASIAAQEADPDSALAFQRKVLKLRRALELARPERFAHDTADGVLRLEMETGAGRFVAGFNFCDQARPVPEGGEVVLSSGVDNGQMRPRGAVLRRA</sequence>
<dbReference type="Pfam" id="PF00128">
    <property type="entry name" value="Alpha-amylase"/>
    <property type="match status" value="1"/>
</dbReference>
<comment type="caution">
    <text evidence="3">The sequence shown here is derived from an EMBL/GenBank/DDBJ whole genome shotgun (WGS) entry which is preliminary data.</text>
</comment>
<dbReference type="GO" id="GO:0004556">
    <property type="term" value="F:alpha-amylase activity"/>
    <property type="evidence" value="ECO:0007669"/>
    <property type="project" value="TreeGrafter"/>
</dbReference>
<comment type="similarity">
    <text evidence="1">Belongs to the glycosyl hydrolase 13 family.</text>
</comment>
<keyword evidence="4" id="KW-1185">Reference proteome</keyword>